<keyword evidence="2" id="KW-0472">Membrane</keyword>
<dbReference type="AlphaFoldDB" id="G1XF35"/>
<proteinExistence type="predicted"/>
<dbReference type="RefSeq" id="XP_011123097.1">
    <property type="nucleotide sequence ID" value="XM_011124795.1"/>
</dbReference>
<evidence type="ECO:0000313" key="4">
    <source>
        <dbReference type="Proteomes" id="UP000008784"/>
    </source>
</evidence>
<dbReference type="Proteomes" id="UP000008784">
    <property type="component" value="Unassembled WGS sequence"/>
</dbReference>
<dbReference type="HOGENOM" id="CLU_1245076_0_0_1"/>
<keyword evidence="4" id="KW-1185">Reference proteome</keyword>
<protein>
    <submittedName>
        <fullName evidence="3">Uncharacterized protein</fullName>
    </submittedName>
</protein>
<comment type="caution">
    <text evidence="3">The sequence shown here is derived from an EMBL/GenBank/DDBJ whole genome shotgun (WGS) entry which is preliminary data.</text>
</comment>
<reference evidence="3 4" key="1">
    <citation type="journal article" date="2011" name="PLoS Pathog.">
        <title>Genomic and proteomic analyses of the fungus Arthrobotrys oligospora provide insights into nematode-trap formation.</title>
        <authorList>
            <person name="Yang J."/>
            <person name="Wang L."/>
            <person name="Ji X."/>
            <person name="Feng Y."/>
            <person name="Li X."/>
            <person name="Zou C."/>
            <person name="Xu J."/>
            <person name="Ren Y."/>
            <person name="Mi Q."/>
            <person name="Wu J."/>
            <person name="Liu S."/>
            <person name="Liu Y."/>
            <person name="Huang X."/>
            <person name="Wang H."/>
            <person name="Niu X."/>
            <person name="Li J."/>
            <person name="Liang L."/>
            <person name="Luo Y."/>
            <person name="Ji K."/>
            <person name="Zhou W."/>
            <person name="Yu Z."/>
            <person name="Li G."/>
            <person name="Liu Y."/>
            <person name="Li L."/>
            <person name="Qiao M."/>
            <person name="Feng L."/>
            <person name="Zhang K.-Q."/>
        </authorList>
    </citation>
    <scope>NUCLEOTIDE SEQUENCE [LARGE SCALE GENOMIC DNA]</scope>
    <source>
        <strain evidence="4">ATCC 24927 / CBS 115.81 / DSM 1491</strain>
    </source>
</reference>
<evidence type="ECO:0000256" key="2">
    <source>
        <dbReference type="SAM" id="Phobius"/>
    </source>
</evidence>
<name>G1XF35_ARTOA</name>
<organism evidence="3 4">
    <name type="scientific">Arthrobotrys oligospora (strain ATCC 24927 / CBS 115.81 / DSM 1491)</name>
    <name type="common">Nematode-trapping fungus</name>
    <name type="synonym">Didymozoophaga oligospora</name>
    <dbReference type="NCBI Taxonomy" id="756982"/>
    <lineage>
        <taxon>Eukaryota</taxon>
        <taxon>Fungi</taxon>
        <taxon>Dikarya</taxon>
        <taxon>Ascomycota</taxon>
        <taxon>Pezizomycotina</taxon>
        <taxon>Orbiliomycetes</taxon>
        <taxon>Orbiliales</taxon>
        <taxon>Orbiliaceae</taxon>
        <taxon>Orbilia</taxon>
        <taxon>Orbilia oligospora</taxon>
    </lineage>
</organism>
<accession>G1XF35</accession>
<feature type="transmembrane region" description="Helical" evidence="2">
    <location>
        <begin position="94"/>
        <end position="117"/>
    </location>
</feature>
<evidence type="ECO:0000313" key="3">
    <source>
        <dbReference type="EMBL" id="EGX48295.1"/>
    </source>
</evidence>
<dbReference type="GeneID" id="22894020"/>
<keyword evidence="2" id="KW-1133">Transmembrane helix</keyword>
<feature type="region of interest" description="Disordered" evidence="1">
    <location>
        <begin position="1"/>
        <end position="28"/>
    </location>
</feature>
<feature type="transmembrane region" description="Helical" evidence="2">
    <location>
        <begin position="137"/>
        <end position="158"/>
    </location>
</feature>
<keyword evidence="2" id="KW-0812">Transmembrane</keyword>
<dbReference type="InParanoid" id="G1XF35"/>
<evidence type="ECO:0000256" key="1">
    <source>
        <dbReference type="SAM" id="MobiDB-lite"/>
    </source>
</evidence>
<dbReference type="EMBL" id="ADOT01000142">
    <property type="protein sequence ID" value="EGX48295.1"/>
    <property type="molecule type" value="Genomic_DNA"/>
</dbReference>
<sequence length="222" mass="24956">MESPGASDCKHSLGRSPKSQPSWGSTKRRMVGLSVELANEQRAGFVPKTEQQKRRGWGSTLGFWLWVKVWRKVGRTGCFDFRTTFGSAPFLGYIWYYVTITIHPFVTLITATIRVTIRVSASASSTETRVHILTFTVGRTTTVTMFVSVIFLTFFATIPRHFVVDVVPKDPPLAKDFPLTSPTISQNTSSSLFESPVVNARKHLFAETVSIEISWRADTRNF</sequence>
<gene>
    <name evidence="3" type="ORF">AOL_s00080g420</name>
</gene>